<dbReference type="InterPro" id="IPR018490">
    <property type="entry name" value="cNMP-bd_dom_sf"/>
</dbReference>
<comment type="catalytic activity">
    <reaction evidence="1">
        <text>ATP + protein L-histidine = ADP + protein N-phospho-L-histidine.</text>
        <dbReference type="EC" id="2.7.13.3"/>
    </reaction>
</comment>
<dbReference type="InterPro" id="IPR005467">
    <property type="entry name" value="His_kinase_dom"/>
</dbReference>
<dbReference type="InterPro" id="IPR036890">
    <property type="entry name" value="HATPase_C_sf"/>
</dbReference>
<evidence type="ECO:0000256" key="3">
    <source>
        <dbReference type="ARBA" id="ARBA00022777"/>
    </source>
</evidence>
<keyword evidence="3" id="KW-0808">Transferase</keyword>
<dbReference type="CDD" id="cd00038">
    <property type="entry name" value="CAP_ED"/>
    <property type="match status" value="1"/>
</dbReference>
<dbReference type="EC" id="2.7.13.3" evidence="2"/>
<dbReference type="PROSITE" id="PS50109">
    <property type="entry name" value="HIS_KIN"/>
    <property type="match status" value="1"/>
</dbReference>
<dbReference type="InterPro" id="IPR014710">
    <property type="entry name" value="RmlC-like_jellyroll"/>
</dbReference>
<dbReference type="GO" id="GO:0004673">
    <property type="term" value="F:protein histidine kinase activity"/>
    <property type="evidence" value="ECO:0007669"/>
    <property type="project" value="UniProtKB-EC"/>
</dbReference>
<dbReference type="GO" id="GO:0005524">
    <property type="term" value="F:ATP binding"/>
    <property type="evidence" value="ECO:0007669"/>
    <property type="project" value="UniProtKB-KW"/>
</dbReference>
<feature type="domain" description="Histidine kinase" evidence="6">
    <location>
        <begin position="283"/>
        <end position="461"/>
    </location>
</feature>
<organism evidence="7 8">
    <name type="scientific">Solirubrobacter ginsenosidimutans</name>
    <dbReference type="NCBI Taxonomy" id="490573"/>
    <lineage>
        <taxon>Bacteria</taxon>
        <taxon>Bacillati</taxon>
        <taxon>Actinomycetota</taxon>
        <taxon>Thermoleophilia</taxon>
        <taxon>Solirubrobacterales</taxon>
        <taxon>Solirubrobacteraceae</taxon>
        <taxon>Solirubrobacter</taxon>
    </lineage>
</organism>
<dbReference type="PRINTS" id="PR00344">
    <property type="entry name" value="BCTRLSENSOR"/>
</dbReference>
<dbReference type="Proteomes" id="UP001149140">
    <property type="component" value="Unassembled WGS sequence"/>
</dbReference>
<dbReference type="InterPro" id="IPR003594">
    <property type="entry name" value="HATPase_dom"/>
</dbReference>
<dbReference type="SUPFAM" id="SSF51206">
    <property type="entry name" value="cAMP-binding domain-like"/>
    <property type="match status" value="1"/>
</dbReference>
<sequence>MTVQDELRRMDLFEGLTDAQLDAWAGVVEIRDYADGDRMLTQGESPGPLLLFSGTTRGYREADGHIDPMTPNHGPTWIGAIAAITEDRLPLNVDADGPCRAAIVPRDAFIDLACAQPTVHRKVMRVIGPVMRGINARESSRERLTSLGTMAAGLAHELNNPAAAARRAASDLVDAVEVINHALQAFVESGIERVDAEKLLQLQQEALGMCIVRGRLDALDATDAEDAMLDALEDRGIEDAWRFAEPLAAVGLDADWVDRVQAVAGPATGKTLSWVAASLTAHELASELVESTERMSGLVKAIKTYAYMDRGGVVQADVHEGLESTLVMMGHKLKHTQIKVTRDYDKSLPQLMMYGSELNQVWTNLLDNAIGALGEDGAIQITTSSDNGCIKVDIADDGPGIPADVRSHIFDPFFTTKAPGSGTGMGLDTARRIVEQRHRGSISFDTGDGGTTFHVWLPLDGVKK</sequence>
<dbReference type="Pfam" id="PF02518">
    <property type="entry name" value="HATPase_c"/>
    <property type="match status" value="1"/>
</dbReference>
<dbReference type="Gene3D" id="2.60.120.10">
    <property type="entry name" value="Jelly Rolls"/>
    <property type="match status" value="1"/>
</dbReference>
<keyword evidence="8" id="KW-1185">Reference proteome</keyword>
<evidence type="ECO:0000313" key="7">
    <source>
        <dbReference type="EMBL" id="MDA0159520.1"/>
    </source>
</evidence>
<accession>A0A9X3MNR6</accession>
<evidence type="ECO:0000313" key="8">
    <source>
        <dbReference type="Proteomes" id="UP001149140"/>
    </source>
</evidence>
<gene>
    <name evidence="7" type="ORF">OM076_04530</name>
</gene>
<protein>
    <recommendedName>
        <fullName evidence="2">histidine kinase</fullName>
        <ecNumber evidence="2">2.7.13.3</ecNumber>
    </recommendedName>
</protein>
<dbReference type="AlphaFoldDB" id="A0A9X3MNR6"/>
<comment type="caution">
    <text evidence="7">The sequence shown here is derived from an EMBL/GenBank/DDBJ whole genome shotgun (WGS) entry which is preliminary data.</text>
</comment>
<evidence type="ECO:0000256" key="2">
    <source>
        <dbReference type="ARBA" id="ARBA00012438"/>
    </source>
</evidence>
<dbReference type="RefSeq" id="WP_270038253.1">
    <property type="nucleotide sequence ID" value="NZ_JAPDOD010000002.1"/>
</dbReference>
<reference evidence="7" key="1">
    <citation type="submission" date="2022-10" db="EMBL/GenBank/DDBJ databases">
        <title>The WGS of Solirubrobacter ginsenosidimutans DSM 21036.</title>
        <authorList>
            <person name="Jiang Z."/>
        </authorList>
    </citation>
    <scope>NUCLEOTIDE SEQUENCE</scope>
    <source>
        <strain evidence="7">DSM 21036</strain>
    </source>
</reference>
<keyword evidence="7" id="KW-0547">Nucleotide-binding</keyword>
<dbReference type="PANTHER" id="PTHR43065:SF48">
    <property type="entry name" value="HISTIDINE KINASE"/>
    <property type="match status" value="1"/>
</dbReference>
<feature type="domain" description="Cyclic nucleotide-binding" evidence="5">
    <location>
        <begin position="12"/>
        <end position="112"/>
    </location>
</feature>
<dbReference type="EMBL" id="JAPDOD010000002">
    <property type="protein sequence ID" value="MDA0159520.1"/>
    <property type="molecule type" value="Genomic_DNA"/>
</dbReference>
<keyword evidence="4" id="KW-0902">Two-component regulatory system</keyword>
<evidence type="ECO:0000259" key="5">
    <source>
        <dbReference type="PROSITE" id="PS50042"/>
    </source>
</evidence>
<keyword evidence="3" id="KW-0418">Kinase</keyword>
<name>A0A9X3MNR6_9ACTN</name>
<dbReference type="InterPro" id="IPR000595">
    <property type="entry name" value="cNMP-bd_dom"/>
</dbReference>
<evidence type="ECO:0000256" key="4">
    <source>
        <dbReference type="ARBA" id="ARBA00023012"/>
    </source>
</evidence>
<evidence type="ECO:0000259" key="6">
    <source>
        <dbReference type="PROSITE" id="PS50109"/>
    </source>
</evidence>
<dbReference type="InterPro" id="IPR004358">
    <property type="entry name" value="Sig_transdc_His_kin-like_C"/>
</dbReference>
<proteinExistence type="predicted"/>
<keyword evidence="7" id="KW-0067">ATP-binding</keyword>
<dbReference type="GO" id="GO:0000160">
    <property type="term" value="P:phosphorelay signal transduction system"/>
    <property type="evidence" value="ECO:0007669"/>
    <property type="project" value="UniProtKB-KW"/>
</dbReference>
<evidence type="ECO:0000256" key="1">
    <source>
        <dbReference type="ARBA" id="ARBA00000085"/>
    </source>
</evidence>
<dbReference type="PROSITE" id="PS50042">
    <property type="entry name" value="CNMP_BINDING_3"/>
    <property type="match status" value="1"/>
</dbReference>
<dbReference type="Gene3D" id="3.30.565.10">
    <property type="entry name" value="Histidine kinase-like ATPase, C-terminal domain"/>
    <property type="match status" value="1"/>
</dbReference>
<dbReference type="SMART" id="SM00387">
    <property type="entry name" value="HATPase_c"/>
    <property type="match status" value="1"/>
</dbReference>
<dbReference type="Gene3D" id="1.10.287.130">
    <property type="match status" value="1"/>
</dbReference>
<dbReference type="PANTHER" id="PTHR43065">
    <property type="entry name" value="SENSOR HISTIDINE KINASE"/>
    <property type="match status" value="1"/>
</dbReference>
<dbReference type="SUPFAM" id="SSF55874">
    <property type="entry name" value="ATPase domain of HSP90 chaperone/DNA topoisomerase II/histidine kinase"/>
    <property type="match status" value="1"/>
</dbReference>